<feature type="signal peptide" evidence="3">
    <location>
        <begin position="1"/>
        <end position="22"/>
    </location>
</feature>
<dbReference type="InterPro" id="IPR024930">
    <property type="entry name" value="Skp_dom_sf"/>
</dbReference>
<comment type="similarity">
    <text evidence="1">Belongs to the Skp family.</text>
</comment>
<protein>
    <submittedName>
        <fullName evidence="4">OmpH family outer membrane protein</fullName>
    </submittedName>
</protein>
<evidence type="ECO:0000313" key="5">
    <source>
        <dbReference type="Proteomes" id="UP001165343"/>
    </source>
</evidence>
<comment type="caution">
    <text evidence="4">The sequence shown here is derived from an EMBL/GenBank/DDBJ whole genome shotgun (WGS) entry which is preliminary data.</text>
</comment>
<evidence type="ECO:0000313" key="4">
    <source>
        <dbReference type="EMBL" id="MCL6678213.1"/>
    </source>
</evidence>
<proteinExistence type="inferred from homology"/>
<gene>
    <name evidence="4" type="ORF">LZ519_02620</name>
</gene>
<name>A0ABT0RD83_9SPHN</name>
<dbReference type="Pfam" id="PF03938">
    <property type="entry name" value="OmpH"/>
    <property type="match status" value="1"/>
</dbReference>
<dbReference type="InterPro" id="IPR005632">
    <property type="entry name" value="Chaperone_Skp"/>
</dbReference>
<dbReference type="Proteomes" id="UP001165343">
    <property type="component" value="Unassembled WGS sequence"/>
</dbReference>
<accession>A0ABT0RD83</accession>
<dbReference type="Gene3D" id="3.30.910.20">
    <property type="entry name" value="Skp domain"/>
    <property type="match status" value="1"/>
</dbReference>
<reference evidence="4" key="1">
    <citation type="submission" date="2022-05" db="EMBL/GenBank/DDBJ databases">
        <authorList>
            <person name="Jo J.-H."/>
            <person name="Im W.-T."/>
        </authorList>
    </citation>
    <scope>NUCLEOTIDE SEQUENCE</scope>
    <source>
        <strain evidence="4">RG327</strain>
    </source>
</reference>
<evidence type="ECO:0000256" key="3">
    <source>
        <dbReference type="SAM" id="SignalP"/>
    </source>
</evidence>
<dbReference type="PANTHER" id="PTHR35089:SF1">
    <property type="entry name" value="CHAPERONE PROTEIN SKP"/>
    <property type="match status" value="1"/>
</dbReference>
<keyword evidence="5" id="KW-1185">Reference proteome</keyword>
<evidence type="ECO:0000256" key="1">
    <source>
        <dbReference type="ARBA" id="ARBA00009091"/>
    </source>
</evidence>
<evidence type="ECO:0000256" key="2">
    <source>
        <dbReference type="ARBA" id="ARBA00022729"/>
    </source>
</evidence>
<sequence length="193" mass="20239">MKHLLLSAAAAAIMLVPASAQAQAVPGAVVAVVDLEKVTSDCNACKTARAALQGQVNAYNSRKQALATPLEAEQKSIQAAIDALKGAAPDAALQGRMQAFETKRQQAATQIATQEQQIQRNSAYVSQQVQAKLNPIFQQVMQRRGANLLIEVGTTLAIAPTVEVTNDVLAGLNAALPSLQVVAPAQPKQPQGR</sequence>
<dbReference type="PANTHER" id="PTHR35089">
    <property type="entry name" value="CHAPERONE PROTEIN SKP"/>
    <property type="match status" value="1"/>
</dbReference>
<dbReference type="SUPFAM" id="SSF111384">
    <property type="entry name" value="OmpH-like"/>
    <property type="match status" value="1"/>
</dbReference>
<feature type="chain" id="PRO_5046231198" evidence="3">
    <location>
        <begin position="23"/>
        <end position="193"/>
    </location>
</feature>
<dbReference type="SMART" id="SM00935">
    <property type="entry name" value="OmpH"/>
    <property type="match status" value="1"/>
</dbReference>
<keyword evidence="2 3" id="KW-0732">Signal</keyword>
<organism evidence="4 5">
    <name type="scientific">Sphingomonas anseongensis</name>
    <dbReference type="NCBI Taxonomy" id="2908207"/>
    <lineage>
        <taxon>Bacteria</taxon>
        <taxon>Pseudomonadati</taxon>
        <taxon>Pseudomonadota</taxon>
        <taxon>Alphaproteobacteria</taxon>
        <taxon>Sphingomonadales</taxon>
        <taxon>Sphingomonadaceae</taxon>
        <taxon>Sphingomonas</taxon>
    </lineage>
</organism>
<dbReference type="RefSeq" id="WP_249867179.1">
    <property type="nucleotide sequence ID" value="NZ_JAMGBC010000001.1"/>
</dbReference>
<dbReference type="EMBL" id="JAMGBC010000001">
    <property type="protein sequence ID" value="MCL6678213.1"/>
    <property type="molecule type" value="Genomic_DNA"/>
</dbReference>